<dbReference type="GO" id="GO:0050566">
    <property type="term" value="F:asparaginyl-tRNA synthase (glutamine-hydrolyzing) activity"/>
    <property type="evidence" value="ECO:0007669"/>
    <property type="project" value="RHEA"/>
</dbReference>
<dbReference type="HAMAP" id="MF_00122">
    <property type="entry name" value="GatC"/>
    <property type="match status" value="1"/>
</dbReference>
<dbReference type="GO" id="GO:0006450">
    <property type="term" value="P:regulation of translational fidelity"/>
    <property type="evidence" value="ECO:0007669"/>
    <property type="project" value="InterPro"/>
</dbReference>
<dbReference type="EC" id="6.3.5.-" evidence="1"/>
<dbReference type="Proteomes" id="UP000186465">
    <property type="component" value="Unassembled WGS sequence"/>
</dbReference>
<sequence>MSNFTSSEVMRLAQMARIAITESEAEEYASELGKITQSVETVQQVATPDVPATSHPMPLTNVMREDVVGETLDRDEVLAAAPMSQNGMFKVAQILGEE</sequence>
<dbReference type="GO" id="GO:0005524">
    <property type="term" value="F:ATP binding"/>
    <property type="evidence" value="ECO:0007669"/>
    <property type="project" value="UniProtKB-KW"/>
</dbReference>
<dbReference type="PANTHER" id="PTHR15004:SF0">
    <property type="entry name" value="GLUTAMYL-TRNA(GLN) AMIDOTRANSFERASE SUBUNIT C, MITOCHONDRIAL"/>
    <property type="match status" value="1"/>
</dbReference>
<evidence type="ECO:0000313" key="2">
    <source>
        <dbReference type="EMBL" id="OKL48041.1"/>
    </source>
</evidence>
<dbReference type="GO" id="GO:0050567">
    <property type="term" value="F:glutaminyl-tRNA synthase (glutamine-hydrolyzing) activity"/>
    <property type="evidence" value="ECO:0007669"/>
    <property type="project" value="UniProtKB-UniRule"/>
</dbReference>
<keyword evidence="1" id="KW-0547">Nucleotide-binding</keyword>
<organism evidence="2 3">
    <name type="scientific">Boudabousia marimammalium</name>
    <dbReference type="NCBI Taxonomy" id="156892"/>
    <lineage>
        <taxon>Bacteria</taxon>
        <taxon>Bacillati</taxon>
        <taxon>Actinomycetota</taxon>
        <taxon>Actinomycetes</taxon>
        <taxon>Actinomycetales</taxon>
        <taxon>Actinomycetaceae</taxon>
        <taxon>Boudabousia</taxon>
    </lineage>
</organism>
<comment type="caution">
    <text evidence="2">The sequence shown here is derived from an EMBL/GenBank/DDBJ whole genome shotgun (WGS) entry which is preliminary data.</text>
</comment>
<keyword evidence="1" id="KW-0067">ATP-binding</keyword>
<dbReference type="InterPro" id="IPR003837">
    <property type="entry name" value="GatC"/>
</dbReference>
<name>A0A1Q5PLV6_9ACTO</name>
<proteinExistence type="inferred from homology"/>
<keyword evidence="2" id="KW-0808">Transferase</keyword>
<dbReference type="Pfam" id="PF02686">
    <property type="entry name" value="GatC"/>
    <property type="match status" value="1"/>
</dbReference>
<reference evidence="3" key="1">
    <citation type="submission" date="2016-11" db="EMBL/GenBank/DDBJ databases">
        <title>Actinomyces gypaetusis sp. nov. isolated from Gypaetus barbatus in Qinghai Tibet Plateau China.</title>
        <authorList>
            <person name="Meng X."/>
        </authorList>
    </citation>
    <scope>NUCLEOTIDE SEQUENCE [LARGE SCALE GENOMIC DNA]</scope>
    <source>
        <strain evidence="3">DSM 15383</strain>
    </source>
</reference>
<dbReference type="PANTHER" id="PTHR15004">
    <property type="entry name" value="GLUTAMYL-TRNA(GLN) AMIDOTRANSFERASE SUBUNIT C, MITOCHONDRIAL"/>
    <property type="match status" value="1"/>
</dbReference>
<dbReference type="InterPro" id="IPR036113">
    <property type="entry name" value="Asp/Glu-ADT_sf_sub_c"/>
</dbReference>
<dbReference type="NCBIfam" id="TIGR00135">
    <property type="entry name" value="gatC"/>
    <property type="match status" value="1"/>
</dbReference>
<comment type="catalytic activity">
    <reaction evidence="1">
        <text>L-aspartyl-tRNA(Asn) + L-glutamine + ATP + H2O = L-asparaginyl-tRNA(Asn) + L-glutamate + ADP + phosphate + 2 H(+)</text>
        <dbReference type="Rhea" id="RHEA:14513"/>
        <dbReference type="Rhea" id="RHEA-COMP:9674"/>
        <dbReference type="Rhea" id="RHEA-COMP:9677"/>
        <dbReference type="ChEBI" id="CHEBI:15377"/>
        <dbReference type="ChEBI" id="CHEBI:15378"/>
        <dbReference type="ChEBI" id="CHEBI:29985"/>
        <dbReference type="ChEBI" id="CHEBI:30616"/>
        <dbReference type="ChEBI" id="CHEBI:43474"/>
        <dbReference type="ChEBI" id="CHEBI:58359"/>
        <dbReference type="ChEBI" id="CHEBI:78515"/>
        <dbReference type="ChEBI" id="CHEBI:78516"/>
        <dbReference type="ChEBI" id="CHEBI:456216"/>
    </reaction>
</comment>
<comment type="function">
    <text evidence="1">Allows the formation of correctly charged Asn-tRNA(Asn) or Gln-tRNA(Gln) through the transamidation of misacylated Asp-tRNA(Asn) or Glu-tRNA(Gln) in organisms which lack either or both of asparaginyl-tRNA or glutaminyl-tRNA synthetases. The reaction takes place in the presence of glutamine and ATP through an activated phospho-Asp-tRNA(Asn) or phospho-Glu-tRNA(Gln).</text>
</comment>
<comment type="similarity">
    <text evidence="1">Belongs to the GatC family.</text>
</comment>
<keyword evidence="1" id="KW-0436">Ligase</keyword>
<keyword evidence="1" id="KW-0648">Protein biosynthesis</keyword>
<dbReference type="AlphaFoldDB" id="A0A1Q5PLV6"/>
<comment type="catalytic activity">
    <reaction evidence="1">
        <text>L-glutamyl-tRNA(Gln) + L-glutamine + ATP + H2O = L-glutaminyl-tRNA(Gln) + L-glutamate + ADP + phosphate + H(+)</text>
        <dbReference type="Rhea" id="RHEA:17521"/>
        <dbReference type="Rhea" id="RHEA-COMP:9681"/>
        <dbReference type="Rhea" id="RHEA-COMP:9684"/>
        <dbReference type="ChEBI" id="CHEBI:15377"/>
        <dbReference type="ChEBI" id="CHEBI:15378"/>
        <dbReference type="ChEBI" id="CHEBI:29985"/>
        <dbReference type="ChEBI" id="CHEBI:30616"/>
        <dbReference type="ChEBI" id="CHEBI:43474"/>
        <dbReference type="ChEBI" id="CHEBI:58359"/>
        <dbReference type="ChEBI" id="CHEBI:78520"/>
        <dbReference type="ChEBI" id="CHEBI:78521"/>
        <dbReference type="ChEBI" id="CHEBI:456216"/>
    </reaction>
</comment>
<keyword evidence="3" id="KW-1185">Reference proteome</keyword>
<dbReference type="GO" id="GO:0070681">
    <property type="term" value="P:glutaminyl-tRNAGln biosynthesis via transamidation"/>
    <property type="evidence" value="ECO:0007669"/>
    <property type="project" value="TreeGrafter"/>
</dbReference>
<comment type="subunit">
    <text evidence="1">Heterotrimer of A, B and C subunits.</text>
</comment>
<dbReference type="Gene3D" id="1.10.20.60">
    <property type="entry name" value="Glu-tRNAGln amidotransferase C subunit, N-terminal domain"/>
    <property type="match status" value="1"/>
</dbReference>
<evidence type="ECO:0000256" key="1">
    <source>
        <dbReference type="HAMAP-Rule" id="MF_00122"/>
    </source>
</evidence>
<accession>A0A1Q5PLV6</accession>
<dbReference type="GO" id="GO:0006412">
    <property type="term" value="P:translation"/>
    <property type="evidence" value="ECO:0007669"/>
    <property type="project" value="UniProtKB-UniRule"/>
</dbReference>
<gene>
    <name evidence="1" type="primary">gatC</name>
    <name evidence="2" type="ORF">BM477_06110</name>
</gene>
<evidence type="ECO:0000313" key="3">
    <source>
        <dbReference type="Proteomes" id="UP000186465"/>
    </source>
</evidence>
<dbReference type="OrthoDB" id="5295223at2"/>
<dbReference type="STRING" id="156892.BM477_06110"/>
<protein>
    <recommendedName>
        <fullName evidence="1">Aspartyl/glutamyl-tRNA(Asn/Gln) amidotransferase subunit C</fullName>
        <shortName evidence="1">Asp/Glu-ADT subunit C</shortName>
        <ecNumber evidence="1">6.3.5.-</ecNumber>
    </recommendedName>
</protein>
<dbReference type="EMBL" id="MPDM01000006">
    <property type="protein sequence ID" value="OKL48041.1"/>
    <property type="molecule type" value="Genomic_DNA"/>
</dbReference>
<dbReference type="GO" id="GO:0016740">
    <property type="term" value="F:transferase activity"/>
    <property type="evidence" value="ECO:0007669"/>
    <property type="project" value="UniProtKB-KW"/>
</dbReference>
<dbReference type="SUPFAM" id="SSF141000">
    <property type="entry name" value="Glu-tRNAGln amidotransferase C subunit"/>
    <property type="match status" value="1"/>
</dbReference>
<dbReference type="RefSeq" id="WP_075361809.1">
    <property type="nucleotide sequence ID" value="NZ_MPDM01000006.1"/>
</dbReference>